<evidence type="ECO:0000313" key="1">
    <source>
        <dbReference type="EMBL" id="KAF7824293.1"/>
    </source>
</evidence>
<organism evidence="1 2">
    <name type="scientific">Senna tora</name>
    <dbReference type="NCBI Taxonomy" id="362788"/>
    <lineage>
        <taxon>Eukaryota</taxon>
        <taxon>Viridiplantae</taxon>
        <taxon>Streptophyta</taxon>
        <taxon>Embryophyta</taxon>
        <taxon>Tracheophyta</taxon>
        <taxon>Spermatophyta</taxon>
        <taxon>Magnoliopsida</taxon>
        <taxon>eudicotyledons</taxon>
        <taxon>Gunneridae</taxon>
        <taxon>Pentapetalae</taxon>
        <taxon>rosids</taxon>
        <taxon>fabids</taxon>
        <taxon>Fabales</taxon>
        <taxon>Fabaceae</taxon>
        <taxon>Caesalpinioideae</taxon>
        <taxon>Cassia clade</taxon>
        <taxon>Senna</taxon>
    </lineage>
</organism>
<evidence type="ECO:0000313" key="2">
    <source>
        <dbReference type="Proteomes" id="UP000634136"/>
    </source>
</evidence>
<dbReference type="EMBL" id="JAAIUW010000007">
    <property type="protein sequence ID" value="KAF7824293.1"/>
    <property type="molecule type" value="Genomic_DNA"/>
</dbReference>
<accession>A0A834TL80</accession>
<comment type="caution">
    <text evidence="1">The sequence shown here is derived from an EMBL/GenBank/DDBJ whole genome shotgun (WGS) entry which is preliminary data.</text>
</comment>
<reference evidence="1" key="1">
    <citation type="submission" date="2020-09" db="EMBL/GenBank/DDBJ databases">
        <title>Genome-Enabled Discovery of Anthraquinone Biosynthesis in Senna tora.</title>
        <authorList>
            <person name="Kang S.-H."/>
            <person name="Pandey R.P."/>
            <person name="Lee C.-M."/>
            <person name="Sim J.-S."/>
            <person name="Jeong J.-T."/>
            <person name="Choi B.-S."/>
            <person name="Jung M."/>
            <person name="Ginzburg D."/>
            <person name="Zhao K."/>
            <person name="Won S.Y."/>
            <person name="Oh T.-J."/>
            <person name="Yu Y."/>
            <person name="Kim N.-H."/>
            <person name="Lee O.R."/>
            <person name="Lee T.-H."/>
            <person name="Bashyal P."/>
            <person name="Kim T.-S."/>
            <person name="Lee W.-H."/>
            <person name="Kawkins C."/>
            <person name="Kim C.-K."/>
            <person name="Kim J.S."/>
            <person name="Ahn B.O."/>
            <person name="Rhee S.Y."/>
            <person name="Sohng J.K."/>
        </authorList>
    </citation>
    <scope>NUCLEOTIDE SEQUENCE</scope>
    <source>
        <tissue evidence="1">Leaf</tissue>
    </source>
</reference>
<dbReference type="Proteomes" id="UP000634136">
    <property type="component" value="Unassembled WGS sequence"/>
</dbReference>
<gene>
    <name evidence="1" type="ORF">G2W53_022437</name>
</gene>
<dbReference type="AlphaFoldDB" id="A0A834TL80"/>
<protein>
    <submittedName>
        <fullName evidence="1">Uncharacterized protein</fullName>
    </submittedName>
</protein>
<name>A0A834TL80_9FABA</name>
<keyword evidence="2" id="KW-1185">Reference proteome</keyword>
<proteinExistence type="predicted"/>
<sequence length="35" mass="3881">MPPDSGLDYGLNFNNELGGSRLGMDLVDLTWNQKL</sequence>